<dbReference type="SUPFAM" id="SSF55331">
    <property type="entry name" value="Tautomerase/MIF"/>
    <property type="match status" value="1"/>
</dbReference>
<dbReference type="InterPro" id="IPR004370">
    <property type="entry name" value="4-OT-like_dom"/>
</dbReference>
<dbReference type="Proteomes" id="UP000032279">
    <property type="component" value="Unassembled WGS sequence"/>
</dbReference>
<dbReference type="PANTHER" id="PTHR35530:SF1">
    <property type="entry name" value="2-HYDROXYMUCONATE TAUTOMERASE"/>
    <property type="match status" value="1"/>
</dbReference>
<keyword evidence="5" id="KW-1185">Reference proteome</keyword>
<evidence type="ECO:0000256" key="1">
    <source>
        <dbReference type="ARBA" id="ARBA00006723"/>
    </source>
</evidence>
<dbReference type="GO" id="GO:0016853">
    <property type="term" value="F:isomerase activity"/>
    <property type="evidence" value="ECO:0007669"/>
    <property type="project" value="UniProtKB-KW"/>
</dbReference>
<comment type="similarity">
    <text evidence="1">Belongs to the 4-oxalocrotonate tautomerase family.</text>
</comment>
<reference evidence="4 5" key="1">
    <citation type="submission" date="2013-08" db="EMBL/GenBank/DDBJ databases">
        <title>Lactobacillus wasatchii sp. WDC04, a late gas producing bacteria isolated from aged chedder cheese.</title>
        <authorList>
            <person name="Oberg C.J."/>
            <person name="Culumber M."/>
            <person name="McMahon D.J."/>
            <person name="Broadbent J.R."/>
            <person name="Oberg T.S."/>
            <person name="Ortaki F."/>
        </authorList>
    </citation>
    <scope>NUCLEOTIDE SEQUENCE [LARGE SCALE GENOMIC DNA]</scope>
    <source>
        <strain evidence="4 5">WDC04</strain>
    </source>
</reference>
<evidence type="ECO:0000256" key="2">
    <source>
        <dbReference type="ARBA" id="ARBA00023235"/>
    </source>
</evidence>
<dbReference type="Pfam" id="PF01361">
    <property type="entry name" value="Tautomerase"/>
    <property type="match status" value="1"/>
</dbReference>
<sequence length="61" mass="6669">MPLVHIDLVAGRSEEQLTTLVKDVTDAIAKNVNVPAERVHIVLNEMQPNRYSVGGTLVSDN</sequence>
<dbReference type="PATRIC" id="fig|1335616.4.peg.337"/>
<keyword evidence="2" id="KW-0413">Isomerase</keyword>
<dbReference type="AlphaFoldDB" id="A0A0D0Y6V0"/>
<dbReference type="STRING" id="1335616.WDC_0337"/>
<dbReference type="EMBL" id="AWTT01000005">
    <property type="protein sequence ID" value="KIS03998.1"/>
    <property type="molecule type" value="Genomic_DNA"/>
</dbReference>
<feature type="domain" description="4-oxalocrotonate tautomerase-like" evidence="3">
    <location>
        <begin position="2"/>
        <end position="60"/>
    </location>
</feature>
<comment type="caution">
    <text evidence="4">The sequence shown here is derived from an EMBL/GenBank/DDBJ whole genome shotgun (WGS) entry which is preliminary data.</text>
</comment>
<dbReference type="NCBIfam" id="NF002571">
    <property type="entry name" value="PRK02220.1"/>
    <property type="match status" value="1"/>
</dbReference>
<gene>
    <name evidence="4" type="primary">xylH</name>
    <name evidence="4" type="ORF">WDC_0337</name>
</gene>
<dbReference type="PANTHER" id="PTHR35530">
    <property type="entry name" value="TAUTOMERASE-RELATED"/>
    <property type="match status" value="1"/>
</dbReference>
<protein>
    <submittedName>
        <fullName evidence="4">4-oxalocrotonate tautomerase</fullName>
    </submittedName>
</protein>
<evidence type="ECO:0000313" key="5">
    <source>
        <dbReference type="Proteomes" id="UP000032279"/>
    </source>
</evidence>
<dbReference type="OrthoDB" id="5405937at2"/>
<dbReference type="Gene3D" id="3.30.429.10">
    <property type="entry name" value="Macrophage Migration Inhibitory Factor"/>
    <property type="match status" value="1"/>
</dbReference>
<name>A0A0D0Y6V0_9LACO</name>
<dbReference type="InterPro" id="IPR014347">
    <property type="entry name" value="Tautomerase/MIF_sf"/>
</dbReference>
<dbReference type="RefSeq" id="WP_044010066.1">
    <property type="nucleotide sequence ID" value="NZ_AWTT01000005.1"/>
</dbReference>
<proteinExistence type="inferred from homology"/>
<evidence type="ECO:0000313" key="4">
    <source>
        <dbReference type="EMBL" id="KIS03998.1"/>
    </source>
</evidence>
<organism evidence="4 5">
    <name type="scientific">Paucilactobacillus wasatchensis</name>
    <dbReference type="NCBI Taxonomy" id="1335616"/>
    <lineage>
        <taxon>Bacteria</taxon>
        <taxon>Bacillati</taxon>
        <taxon>Bacillota</taxon>
        <taxon>Bacilli</taxon>
        <taxon>Lactobacillales</taxon>
        <taxon>Lactobacillaceae</taxon>
        <taxon>Paucilactobacillus</taxon>
    </lineage>
</organism>
<evidence type="ECO:0000259" key="3">
    <source>
        <dbReference type="Pfam" id="PF01361"/>
    </source>
</evidence>
<accession>A0A0D0Y6V0</accession>